<dbReference type="PANTHER" id="PTHR30006:SF25">
    <property type="entry name" value="PHOSPHOGLYCERATE TRANSPORT REGULATORY PROTEIN PGTC"/>
    <property type="match status" value="1"/>
</dbReference>
<dbReference type="SUPFAM" id="SSF53850">
    <property type="entry name" value="Periplasmic binding protein-like II"/>
    <property type="match status" value="1"/>
</dbReference>
<dbReference type="Gene3D" id="3.40.190.10">
    <property type="entry name" value="Periplasmic binding protein-like II"/>
    <property type="match status" value="2"/>
</dbReference>
<dbReference type="Proteomes" id="UP000186221">
    <property type="component" value="Unassembled WGS sequence"/>
</dbReference>
<reference evidence="4" key="1">
    <citation type="submission" date="2017-01" db="EMBL/GenBank/DDBJ databases">
        <authorList>
            <person name="Varghese N."/>
            <person name="Submissions S."/>
        </authorList>
    </citation>
    <scope>NUCLEOTIDE SEQUENCE [LARGE SCALE GENOMIC DNA]</scope>
    <source>
        <strain evidence="4">DSM 19945</strain>
    </source>
</reference>
<dbReference type="STRING" id="453582.SAMN05421580_106132"/>
<keyword evidence="1 2" id="KW-0732">Signal</keyword>
<evidence type="ECO:0000313" key="4">
    <source>
        <dbReference type="Proteomes" id="UP000186221"/>
    </source>
</evidence>
<evidence type="ECO:0000313" key="3">
    <source>
        <dbReference type="EMBL" id="SIS88650.1"/>
    </source>
</evidence>
<dbReference type="GO" id="GO:0030288">
    <property type="term" value="C:outer membrane-bounded periplasmic space"/>
    <property type="evidence" value="ECO:0007669"/>
    <property type="project" value="TreeGrafter"/>
</dbReference>
<proteinExistence type="predicted"/>
<gene>
    <name evidence="3" type="ORF">SAMN05421580_106132</name>
</gene>
<evidence type="ECO:0000256" key="2">
    <source>
        <dbReference type="SAM" id="SignalP"/>
    </source>
</evidence>
<dbReference type="OrthoDB" id="8673316at2"/>
<dbReference type="AlphaFoldDB" id="A0A1N7MRF6"/>
<protein>
    <submittedName>
        <fullName evidence="3">Iron(III) transport system substrate-binding protein</fullName>
    </submittedName>
</protein>
<dbReference type="PANTHER" id="PTHR30006">
    <property type="entry name" value="THIAMINE-BINDING PERIPLASMIC PROTEIN-RELATED"/>
    <property type="match status" value="1"/>
</dbReference>
<dbReference type="Pfam" id="PF13343">
    <property type="entry name" value="SBP_bac_6"/>
    <property type="match status" value="1"/>
</dbReference>
<sequence length="350" mass="37674">MIQRLLIGLSLLGGVFAASVHAQEAVAHFGAQGATRSITLRTTTDIAVLAPTMRDFLANRPDLSLRYEQWGSNDLYALTELDCKTGRPGADIVISSGVHQMVKLVNDGCAVSWVSPETQALPDRLRWRDQVWGISREPAVIVYNRNLVPPEDVPDSRFDLLDLLRPEGSRYGGRVATYDIAASGLGFLFAFMDSQEASTFGALMEAFARSGAVATCCSAEIIGGVATGDYLIAYNVLGSYAMQAARSDQRLGIVAPADYTLVLSRAAILPGTEANHDAGDLLDFILSESGQRSMAKVHLASAPSAPLPGADREEDDSRWRLIELGPTLLVAMDQMKTAGFLARWRAAIGE</sequence>
<keyword evidence="4" id="KW-1185">Reference proteome</keyword>
<feature type="chain" id="PRO_5012771886" evidence="2">
    <location>
        <begin position="23"/>
        <end position="350"/>
    </location>
</feature>
<dbReference type="RefSeq" id="WP_076484922.1">
    <property type="nucleotide sequence ID" value="NZ_FTOG01000006.1"/>
</dbReference>
<dbReference type="EMBL" id="FTOG01000006">
    <property type="protein sequence ID" value="SIS88650.1"/>
    <property type="molecule type" value="Genomic_DNA"/>
</dbReference>
<feature type="signal peptide" evidence="2">
    <location>
        <begin position="1"/>
        <end position="22"/>
    </location>
</feature>
<evidence type="ECO:0000256" key="1">
    <source>
        <dbReference type="ARBA" id="ARBA00022729"/>
    </source>
</evidence>
<organism evidence="3 4">
    <name type="scientific">Rhodobacter aestuarii</name>
    <dbReference type="NCBI Taxonomy" id="453582"/>
    <lineage>
        <taxon>Bacteria</taxon>
        <taxon>Pseudomonadati</taxon>
        <taxon>Pseudomonadota</taxon>
        <taxon>Alphaproteobacteria</taxon>
        <taxon>Rhodobacterales</taxon>
        <taxon>Rhodobacter group</taxon>
        <taxon>Rhodobacter</taxon>
    </lineage>
</organism>
<accession>A0A1N7MRF6</accession>
<name>A0A1N7MRF6_9RHOB</name>